<evidence type="ECO:0000313" key="14">
    <source>
        <dbReference type="EMBL" id="HDD45425.1"/>
    </source>
</evidence>
<feature type="domain" description="Ribosomal RNA methyltransferase FtsJ" evidence="13">
    <location>
        <begin position="17"/>
        <end position="192"/>
    </location>
</feature>
<dbReference type="PIRSF" id="PIRSF005461">
    <property type="entry name" value="23S_rRNA_mtase"/>
    <property type="match status" value="1"/>
</dbReference>
<name>A0A7C0U4U3_DESA2</name>
<feature type="binding site" evidence="11">
    <location>
        <position position="49"/>
    </location>
    <ligand>
        <name>S-adenosyl-L-methionine</name>
        <dbReference type="ChEBI" id="CHEBI:59789"/>
    </ligand>
</feature>
<dbReference type="Gene3D" id="3.40.50.150">
    <property type="entry name" value="Vaccinia Virus protein VP39"/>
    <property type="match status" value="1"/>
</dbReference>
<comment type="function">
    <text evidence="5 11">Specifically methylates the uridine in position 2552 of 23S rRNA at the 2'-O position of the ribose in the fully assembled 50S ribosomal subunit.</text>
</comment>
<keyword evidence="1 11" id="KW-0698">rRNA processing</keyword>
<dbReference type="InterPro" id="IPR029063">
    <property type="entry name" value="SAM-dependent_MTases_sf"/>
</dbReference>
<evidence type="ECO:0000256" key="4">
    <source>
        <dbReference type="ARBA" id="ARBA00022691"/>
    </source>
</evidence>
<evidence type="ECO:0000256" key="12">
    <source>
        <dbReference type="PIRSR" id="PIRSR005461-1"/>
    </source>
</evidence>
<evidence type="ECO:0000256" key="1">
    <source>
        <dbReference type="ARBA" id="ARBA00022552"/>
    </source>
</evidence>
<comment type="catalytic activity">
    <reaction evidence="10 11">
        <text>uridine(2552) in 23S rRNA + S-adenosyl-L-methionine = 2'-O-methyluridine(2552) in 23S rRNA + S-adenosyl-L-homocysteine + H(+)</text>
        <dbReference type="Rhea" id="RHEA:42720"/>
        <dbReference type="Rhea" id="RHEA-COMP:10202"/>
        <dbReference type="Rhea" id="RHEA-COMP:10203"/>
        <dbReference type="ChEBI" id="CHEBI:15378"/>
        <dbReference type="ChEBI" id="CHEBI:57856"/>
        <dbReference type="ChEBI" id="CHEBI:59789"/>
        <dbReference type="ChEBI" id="CHEBI:65315"/>
        <dbReference type="ChEBI" id="CHEBI:74478"/>
        <dbReference type="EC" id="2.1.1.166"/>
    </reaction>
</comment>
<evidence type="ECO:0000256" key="8">
    <source>
        <dbReference type="ARBA" id="ARBA00041995"/>
    </source>
</evidence>
<evidence type="ECO:0000256" key="6">
    <source>
        <dbReference type="ARBA" id="ARBA00038861"/>
    </source>
</evidence>
<protein>
    <recommendedName>
        <fullName evidence="7 11">Ribosomal RNA large subunit methyltransferase E</fullName>
        <ecNumber evidence="6 11">2.1.1.166</ecNumber>
    </recommendedName>
    <alternativeName>
        <fullName evidence="9 11">23S rRNA Um2552 methyltransferase</fullName>
    </alternativeName>
    <alternativeName>
        <fullName evidence="8 11">rRNA (uridine-2'-O-)-methyltransferase</fullName>
    </alternativeName>
</protein>
<dbReference type="InterPro" id="IPR015507">
    <property type="entry name" value="rRNA-MeTfrase_E"/>
</dbReference>
<dbReference type="InterPro" id="IPR050082">
    <property type="entry name" value="RNA_methyltr_RlmE"/>
</dbReference>
<organism evidence="14">
    <name type="scientific">Desulfofervidus auxilii</name>
    <dbReference type="NCBI Taxonomy" id="1621989"/>
    <lineage>
        <taxon>Bacteria</taxon>
        <taxon>Pseudomonadati</taxon>
        <taxon>Thermodesulfobacteriota</taxon>
        <taxon>Candidatus Desulfofervidia</taxon>
        <taxon>Candidatus Desulfofervidales</taxon>
        <taxon>Candidatus Desulfofervidaceae</taxon>
        <taxon>Candidatus Desulfofervidus</taxon>
    </lineage>
</organism>
<dbReference type="SUPFAM" id="SSF53335">
    <property type="entry name" value="S-adenosyl-L-methionine-dependent methyltransferases"/>
    <property type="match status" value="1"/>
</dbReference>
<evidence type="ECO:0000256" key="5">
    <source>
        <dbReference type="ARBA" id="ARBA00037569"/>
    </source>
</evidence>
<keyword evidence="4 11" id="KW-0949">S-adenosyl-L-methionine</keyword>
<dbReference type="EMBL" id="DRBS01000419">
    <property type="protein sequence ID" value="HDD45425.1"/>
    <property type="molecule type" value="Genomic_DNA"/>
</dbReference>
<dbReference type="PANTHER" id="PTHR10920">
    <property type="entry name" value="RIBOSOMAL RNA METHYLTRANSFERASE"/>
    <property type="match status" value="1"/>
</dbReference>
<dbReference type="InterPro" id="IPR002877">
    <property type="entry name" value="RNA_MeTrfase_FtsJ_dom"/>
</dbReference>
<comment type="subcellular location">
    <subcellularLocation>
        <location evidence="11">Cytoplasm</location>
    </subcellularLocation>
</comment>
<dbReference type="Pfam" id="PF01728">
    <property type="entry name" value="FtsJ"/>
    <property type="match status" value="1"/>
</dbReference>
<dbReference type="GO" id="GO:0008650">
    <property type="term" value="F:rRNA (uridine-2'-O-)-methyltransferase activity"/>
    <property type="evidence" value="ECO:0007669"/>
    <property type="project" value="UniProtKB-UniRule"/>
</dbReference>
<sequence length="193" mass="22558">MIYLKDAFFKKAKKEGYFARSIYKLQEIDKKYHIFKKQDKVLDLGSSPGSWLQYIAKIVGKKGIVLGIDINPIKWNNPPPYVHFWQRDVFNWNFEEAKKFGLFDAVVSDMAPSTTGIKDVDAYRSFKLAMRALEIAINLLKPGGHFVSKIFEGKEMKDFLMECKRHFSFVKIYKPKSSRQESREIFLVSLKKK</sequence>
<evidence type="ECO:0000259" key="13">
    <source>
        <dbReference type="Pfam" id="PF01728"/>
    </source>
</evidence>
<keyword evidence="3 11" id="KW-0808">Transferase</keyword>
<evidence type="ECO:0000256" key="9">
    <source>
        <dbReference type="ARBA" id="ARBA00042745"/>
    </source>
</evidence>
<dbReference type="Proteomes" id="UP000886289">
    <property type="component" value="Unassembled WGS sequence"/>
</dbReference>
<evidence type="ECO:0000256" key="11">
    <source>
        <dbReference type="HAMAP-Rule" id="MF_01547"/>
    </source>
</evidence>
<feature type="active site" description="Proton acceptor" evidence="11 12">
    <location>
        <position position="149"/>
    </location>
</feature>
<dbReference type="AlphaFoldDB" id="A0A7C0U4U3"/>
<feature type="binding site" evidence="11">
    <location>
        <position position="109"/>
    </location>
    <ligand>
        <name>S-adenosyl-L-methionine</name>
        <dbReference type="ChEBI" id="CHEBI:59789"/>
    </ligand>
</feature>
<proteinExistence type="inferred from homology"/>
<comment type="caution">
    <text evidence="14">The sequence shown here is derived from an EMBL/GenBank/DDBJ whole genome shotgun (WGS) entry which is preliminary data.</text>
</comment>
<evidence type="ECO:0000256" key="7">
    <source>
        <dbReference type="ARBA" id="ARBA00041129"/>
    </source>
</evidence>
<comment type="similarity">
    <text evidence="11">Belongs to the class I-like SAM-binding methyltransferase superfamily. RNA methyltransferase RlmE family.</text>
</comment>
<dbReference type="EC" id="2.1.1.166" evidence="6 11"/>
<dbReference type="PANTHER" id="PTHR10920:SF18">
    <property type="entry name" value="RRNA METHYLTRANSFERASE 2, MITOCHONDRIAL"/>
    <property type="match status" value="1"/>
</dbReference>
<keyword evidence="2 11" id="KW-0489">Methyltransferase</keyword>
<gene>
    <name evidence="11" type="primary">rlmE</name>
    <name evidence="11" type="synonym">ftsJ</name>
    <name evidence="11" type="synonym">rrmJ</name>
    <name evidence="14" type="ORF">ENG63_11315</name>
</gene>
<reference evidence="14" key="1">
    <citation type="journal article" date="2020" name="mSystems">
        <title>Genome- and Community-Level Interaction Insights into Carbon Utilization and Element Cycling Functions of Hydrothermarchaeota in Hydrothermal Sediment.</title>
        <authorList>
            <person name="Zhou Z."/>
            <person name="Liu Y."/>
            <person name="Xu W."/>
            <person name="Pan J."/>
            <person name="Luo Z.H."/>
            <person name="Li M."/>
        </authorList>
    </citation>
    <scope>NUCLEOTIDE SEQUENCE [LARGE SCALE GENOMIC DNA]</scope>
    <source>
        <strain evidence="14">HyVt-233</strain>
    </source>
</reference>
<feature type="binding site" evidence="11">
    <location>
        <position position="69"/>
    </location>
    <ligand>
        <name>S-adenosyl-L-methionine</name>
        <dbReference type="ChEBI" id="CHEBI:59789"/>
    </ligand>
</feature>
<evidence type="ECO:0000256" key="2">
    <source>
        <dbReference type="ARBA" id="ARBA00022603"/>
    </source>
</evidence>
<feature type="binding site" evidence="11">
    <location>
        <position position="51"/>
    </location>
    <ligand>
        <name>S-adenosyl-L-methionine</name>
        <dbReference type="ChEBI" id="CHEBI:59789"/>
    </ligand>
</feature>
<accession>A0A7C0U4U3</accession>
<dbReference type="HAMAP" id="MF_01547">
    <property type="entry name" value="RNA_methyltr_E"/>
    <property type="match status" value="1"/>
</dbReference>
<keyword evidence="11" id="KW-0963">Cytoplasm</keyword>
<dbReference type="CDD" id="cd02440">
    <property type="entry name" value="AdoMet_MTases"/>
    <property type="match status" value="1"/>
</dbReference>
<feature type="binding site" evidence="11">
    <location>
        <position position="88"/>
    </location>
    <ligand>
        <name>S-adenosyl-L-methionine</name>
        <dbReference type="ChEBI" id="CHEBI:59789"/>
    </ligand>
</feature>
<evidence type="ECO:0000256" key="3">
    <source>
        <dbReference type="ARBA" id="ARBA00022679"/>
    </source>
</evidence>
<dbReference type="GO" id="GO:0005737">
    <property type="term" value="C:cytoplasm"/>
    <property type="evidence" value="ECO:0007669"/>
    <property type="project" value="UniProtKB-SubCell"/>
</dbReference>
<evidence type="ECO:0000256" key="10">
    <source>
        <dbReference type="ARBA" id="ARBA00048970"/>
    </source>
</evidence>